<dbReference type="InterPro" id="IPR003598">
    <property type="entry name" value="Ig_sub2"/>
</dbReference>
<feature type="domain" description="Ig-like" evidence="11">
    <location>
        <begin position="299"/>
        <end position="383"/>
    </location>
</feature>
<evidence type="ECO:0000256" key="5">
    <source>
        <dbReference type="ARBA" id="ARBA00022729"/>
    </source>
</evidence>
<reference evidence="12" key="2">
    <citation type="submission" date="2025-09" db="UniProtKB">
        <authorList>
            <consortium name="Ensembl"/>
        </authorList>
    </citation>
    <scope>IDENTIFICATION</scope>
</reference>
<evidence type="ECO:0000256" key="7">
    <source>
        <dbReference type="ARBA" id="ARBA00023180"/>
    </source>
</evidence>
<dbReference type="PANTHER" id="PTHR15031:SF0">
    <property type="entry name" value="CARTILAGE INTERMEDIATE LAYER PROTEIN 2"/>
    <property type="match status" value="1"/>
</dbReference>
<dbReference type="PROSITE" id="PS50092">
    <property type="entry name" value="TSP1"/>
    <property type="match status" value="1"/>
</dbReference>
<gene>
    <name evidence="12" type="primary">CILP2</name>
</gene>
<name>A0A8C9JXQ9_PANTA</name>
<dbReference type="InterPro" id="IPR056255">
    <property type="entry name" value="CILP-1/2_dom"/>
</dbReference>
<feature type="chain" id="PRO_5034123948" evidence="10">
    <location>
        <begin position="21"/>
        <end position="761"/>
    </location>
</feature>
<evidence type="ECO:0000256" key="8">
    <source>
        <dbReference type="ARBA" id="ARBA00023319"/>
    </source>
</evidence>
<dbReference type="PANTHER" id="PTHR15031">
    <property type="entry name" value="CARTILAGE INTERMEDIATE LAYER PROTEIN CLIP"/>
    <property type="match status" value="1"/>
</dbReference>
<dbReference type="InterPro" id="IPR036383">
    <property type="entry name" value="TSP1_rpt_sf"/>
</dbReference>
<dbReference type="Pfam" id="PF00090">
    <property type="entry name" value="TSP_1"/>
    <property type="match status" value="1"/>
</dbReference>
<dbReference type="Gene3D" id="2.60.40.10">
    <property type="entry name" value="Immunoglobulins"/>
    <property type="match status" value="1"/>
</dbReference>
<dbReference type="Pfam" id="PF13927">
    <property type="entry name" value="Ig_3"/>
    <property type="match status" value="1"/>
</dbReference>
<dbReference type="FunFam" id="2.20.100.10:FF:000051">
    <property type="entry name" value="Cartilage intermediate layer protein 2"/>
    <property type="match status" value="1"/>
</dbReference>
<dbReference type="Proteomes" id="UP000675900">
    <property type="component" value="Unassembled WGS sequence"/>
</dbReference>
<dbReference type="InterPro" id="IPR036179">
    <property type="entry name" value="Ig-like_dom_sf"/>
</dbReference>
<keyword evidence="2" id="KW-0964">Secreted</keyword>
<evidence type="ECO:0000256" key="4">
    <source>
        <dbReference type="ARBA" id="ARBA00022685"/>
    </source>
</evidence>
<dbReference type="SMART" id="SM00209">
    <property type="entry name" value="TSP1"/>
    <property type="match status" value="1"/>
</dbReference>
<evidence type="ECO:0000259" key="11">
    <source>
        <dbReference type="PROSITE" id="PS50835"/>
    </source>
</evidence>
<dbReference type="Pfam" id="PF23708">
    <property type="entry name" value="CILP_5th"/>
    <property type="match status" value="1"/>
</dbReference>
<evidence type="ECO:0000256" key="2">
    <source>
        <dbReference type="ARBA" id="ARBA00022525"/>
    </source>
</evidence>
<keyword evidence="3" id="KW-0272">Extracellular matrix</keyword>
<feature type="signal peptide" evidence="10">
    <location>
        <begin position="1"/>
        <end position="20"/>
    </location>
</feature>
<dbReference type="Pfam" id="PF13330">
    <property type="entry name" value="Mucin2_WxxW"/>
    <property type="match status" value="1"/>
</dbReference>
<dbReference type="Pfam" id="PF13620">
    <property type="entry name" value="CarboxypepD_reg"/>
    <property type="match status" value="1"/>
</dbReference>
<evidence type="ECO:0000256" key="9">
    <source>
        <dbReference type="SAM" id="MobiDB-lite"/>
    </source>
</evidence>
<dbReference type="SMART" id="SM00409">
    <property type="entry name" value="IG"/>
    <property type="match status" value="1"/>
</dbReference>
<keyword evidence="6" id="KW-1015">Disulfide bond</keyword>
<comment type="subcellular location">
    <subcellularLocation>
        <location evidence="1">Secreted</location>
        <location evidence="1">Extracellular space</location>
        <location evidence="1">Extracellular matrix</location>
    </subcellularLocation>
</comment>
<dbReference type="Gene3D" id="2.20.100.10">
    <property type="entry name" value="Thrombospondin type-1 (TSP1) repeat"/>
    <property type="match status" value="1"/>
</dbReference>
<evidence type="ECO:0000313" key="13">
    <source>
        <dbReference type="Proteomes" id="UP000675900"/>
    </source>
</evidence>
<keyword evidence="13" id="KW-1185">Reference proteome</keyword>
<evidence type="ECO:0000256" key="3">
    <source>
        <dbReference type="ARBA" id="ARBA00022530"/>
    </source>
</evidence>
<dbReference type="InterPro" id="IPR025155">
    <property type="entry name" value="WxxW_domain"/>
</dbReference>
<keyword evidence="4" id="KW-0165">Cleavage on pair of basic residues</keyword>
<dbReference type="InterPro" id="IPR056258">
    <property type="entry name" value="CILP-1/2_C"/>
</dbReference>
<dbReference type="AlphaFoldDB" id="A0A8C9JXQ9"/>
<dbReference type="SMART" id="SM00408">
    <property type="entry name" value="IGc2"/>
    <property type="match status" value="1"/>
</dbReference>
<dbReference type="InterPro" id="IPR000884">
    <property type="entry name" value="TSP1_rpt"/>
</dbReference>
<organism evidence="12 13">
    <name type="scientific">Panthera tigris altaica</name>
    <name type="common">Siberian tiger</name>
    <dbReference type="NCBI Taxonomy" id="74533"/>
    <lineage>
        <taxon>Eukaryota</taxon>
        <taxon>Metazoa</taxon>
        <taxon>Chordata</taxon>
        <taxon>Craniata</taxon>
        <taxon>Vertebrata</taxon>
        <taxon>Euteleostomi</taxon>
        <taxon>Mammalia</taxon>
        <taxon>Eutheria</taxon>
        <taxon>Laurasiatheria</taxon>
        <taxon>Carnivora</taxon>
        <taxon>Feliformia</taxon>
        <taxon>Felidae</taxon>
        <taxon>Pantherinae</taxon>
        <taxon>Panthera</taxon>
    </lineage>
</organism>
<keyword evidence="8" id="KW-0393">Immunoglobulin domain</keyword>
<dbReference type="SUPFAM" id="SSF82895">
    <property type="entry name" value="TSP-1 type 1 repeat"/>
    <property type="match status" value="1"/>
</dbReference>
<dbReference type="SUPFAM" id="SSF48726">
    <property type="entry name" value="Immunoglobulin"/>
    <property type="match status" value="1"/>
</dbReference>
<evidence type="ECO:0000256" key="1">
    <source>
        <dbReference type="ARBA" id="ARBA00004498"/>
    </source>
</evidence>
<dbReference type="InterPro" id="IPR039675">
    <property type="entry name" value="CILP1/CILP2"/>
</dbReference>
<keyword evidence="5 10" id="KW-0732">Signal</keyword>
<dbReference type="InterPro" id="IPR013783">
    <property type="entry name" value="Ig-like_fold"/>
</dbReference>
<accession>A0A8C9JXQ9</accession>
<dbReference type="Pfam" id="PF23599">
    <property type="entry name" value="CILP_C"/>
    <property type="match status" value="1"/>
</dbReference>
<dbReference type="GeneTree" id="ENSGT00390000008152"/>
<dbReference type="PROSITE" id="PS50835">
    <property type="entry name" value="IG_LIKE"/>
    <property type="match status" value="1"/>
</dbReference>
<dbReference type="InterPro" id="IPR003599">
    <property type="entry name" value="Ig_sub"/>
</dbReference>
<sequence length="761" mass="82185">MASLPPLLCLFVAAAHLAGARVTTPPEEPTATAWGFEGPSLHPGQPSPALEDWEERAVPTEASQWTSWFNVDHPGGDGDFESLAAIRFYYGPARVCPRPLALEARTTDWALPSTVGERVHLNPTRGFWCLNREQPRGRRCSNYHVRFRCPLEATWGAWGPWGPCSGSCGPGRRLRRRRCPSTSGDACPGRPLEAQKCVRPPCPGCSSKTCKCPDHILLGSVVTPSGRPLPGARVSLRDWPGTVAITDAHGTFRIPGVCASSRASVSAQMDGFSAGLGQAQANGSISAVVTVVLNKLEKPYLVKHPESRVREAGQNVTFCCKASGTPMPKKYSWFHNGTLLDRREHRYGAHLELRGLRPDQAGTYHCKAWNDAGTVRSGSARLTVLAPGQPACNPQPQEHLIKLPDDCGQPGSGPAYLDVGLCSDTLCPSPAGSSSRCGDSGSRCCSVRRLESKEIHCSNYVLPVKVVAECGCQKCLPPRVLVRGRVVATDSGEPLRFAQILLGREPIGFTSYQGDFTIEVPPSTQRLVVTFVDPSGEFMDTVRVLPFAPRGGGVYHDVKAMRKKAPVILDASQSNTIPLGELEKEDPLGELVLPPGAFRRANGEPYTGAVEARVTFVDPRDLTSAAAAPSDLRFVDSDGELAPLRTYGMFRQVDRTLVTITPKGSCRRVAVNGLLRDYLARHPPPAPADDPAAFAMLAPLDPLGHNYGVYTVTDQSPSLFQRLLESPATALGDIRREMGEVTRAQAQAAGPLRTRRGRARQ</sequence>
<dbReference type="InterPro" id="IPR056256">
    <property type="entry name" value="CILP-1/2_b-sand_dom2"/>
</dbReference>
<reference evidence="12" key="1">
    <citation type="submission" date="2025-08" db="UniProtKB">
        <authorList>
            <consortium name="Ensembl"/>
        </authorList>
    </citation>
    <scope>IDENTIFICATION</scope>
</reference>
<dbReference type="SUPFAM" id="SSF49464">
    <property type="entry name" value="Carboxypeptidase regulatory domain-like"/>
    <property type="match status" value="1"/>
</dbReference>
<evidence type="ECO:0000256" key="10">
    <source>
        <dbReference type="SAM" id="SignalP"/>
    </source>
</evidence>
<dbReference type="Ensembl" id="ENSPTIT00000017788.1">
    <property type="protein sequence ID" value="ENSPTIP00000013717.1"/>
    <property type="gene ID" value="ENSPTIG00000013349.1"/>
</dbReference>
<dbReference type="Pfam" id="PF23591">
    <property type="entry name" value="CILP"/>
    <property type="match status" value="1"/>
</dbReference>
<keyword evidence="7" id="KW-0325">Glycoprotein</keyword>
<dbReference type="InterPro" id="IPR008969">
    <property type="entry name" value="CarboxyPept-like_regulatory"/>
</dbReference>
<dbReference type="GO" id="GO:0005615">
    <property type="term" value="C:extracellular space"/>
    <property type="evidence" value="ECO:0007669"/>
    <property type="project" value="TreeGrafter"/>
</dbReference>
<protein>
    <submittedName>
        <fullName evidence="12">Cartilage intermediate layer protein 2</fullName>
    </submittedName>
</protein>
<evidence type="ECO:0000256" key="6">
    <source>
        <dbReference type="ARBA" id="ARBA00023157"/>
    </source>
</evidence>
<feature type="compositionally biased region" description="Low complexity" evidence="9">
    <location>
        <begin position="23"/>
        <end position="33"/>
    </location>
</feature>
<dbReference type="InterPro" id="IPR007110">
    <property type="entry name" value="Ig-like_dom"/>
</dbReference>
<feature type="region of interest" description="Disordered" evidence="9">
    <location>
        <begin position="23"/>
        <end position="51"/>
    </location>
</feature>
<proteinExistence type="predicted"/>
<dbReference type="FunFam" id="2.60.40.10:FF:001254">
    <property type="entry name" value="Cartilage intermediate layer protein 2"/>
    <property type="match status" value="1"/>
</dbReference>
<evidence type="ECO:0000313" key="12">
    <source>
        <dbReference type="Ensembl" id="ENSPTIP00000013717.1"/>
    </source>
</evidence>